<keyword evidence="8" id="KW-0411">Iron-sulfur</keyword>
<comment type="similarity">
    <text evidence="2">To ferredoxins from P.putida and C.tartarivorum, ferredoxin I from A.vinelandii, ferredoxin II from D.desulfuricans.</text>
</comment>
<dbReference type="InterPro" id="IPR017896">
    <property type="entry name" value="4Fe4S_Fe-S-bd"/>
</dbReference>
<dbReference type="PANTHER" id="PTHR43082">
    <property type="entry name" value="FERREDOXIN-LIKE"/>
    <property type="match status" value="1"/>
</dbReference>
<evidence type="ECO:0000313" key="12">
    <source>
        <dbReference type="Proteomes" id="UP000054010"/>
    </source>
</evidence>
<keyword evidence="9" id="KW-0535">Nitrogen fixation</keyword>
<comment type="function">
    <text evidence="1">Could be a 3Fe-4S cluster-containing protein.</text>
</comment>
<dbReference type="PROSITE" id="PS51379">
    <property type="entry name" value="4FE4S_FER_2"/>
    <property type="match status" value="2"/>
</dbReference>
<dbReference type="Proteomes" id="UP000054010">
    <property type="component" value="Unassembled WGS sequence"/>
</dbReference>
<evidence type="ECO:0000259" key="10">
    <source>
        <dbReference type="PROSITE" id="PS51379"/>
    </source>
</evidence>
<dbReference type="InterPro" id="IPR017900">
    <property type="entry name" value="4Fe4S_Fe_S_CS"/>
</dbReference>
<dbReference type="EMBL" id="ADVR01000048">
    <property type="protein sequence ID" value="EFO80582.1"/>
    <property type="molecule type" value="Genomic_DNA"/>
</dbReference>
<evidence type="ECO:0000256" key="8">
    <source>
        <dbReference type="ARBA" id="ARBA00023014"/>
    </source>
</evidence>
<gene>
    <name evidence="11" type="ORF">OSCT_1522</name>
</gene>
<keyword evidence="6" id="KW-0249">Electron transport</keyword>
<dbReference type="PANTHER" id="PTHR43082:SF3">
    <property type="entry name" value="FERREDOXIN-LIKE PROTEIN YDIT"/>
    <property type="match status" value="1"/>
</dbReference>
<evidence type="ECO:0000256" key="7">
    <source>
        <dbReference type="ARBA" id="ARBA00023004"/>
    </source>
</evidence>
<dbReference type="AlphaFoldDB" id="E1IDX1"/>
<dbReference type="HOGENOM" id="CLU_163428_0_0_0"/>
<keyword evidence="4" id="KW-0813">Transport</keyword>
<evidence type="ECO:0000256" key="9">
    <source>
        <dbReference type="ARBA" id="ARBA00023231"/>
    </source>
</evidence>
<reference evidence="11 12" key="1">
    <citation type="journal article" date="2011" name="J. Bacteriol.">
        <title>Draft genome sequence of the anoxygenic filamentous phototrophic bacterium Oscillochloris trichoides subsp. DG-6.</title>
        <authorList>
            <person name="Kuznetsov B.B."/>
            <person name="Ivanovsky R.N."/>
            <person name="Keppen O.I."/>
            <person name="Sukhacheva M.V."/>
            <person name="Bumazhkin B.K."/>
            <person name="Patutina E.O."/>
            <person name="Beletsky A.V."/>
            <person name="Mardanov A.V."/>
            <person name="Baslerov R.V."/>
            <person name="Panteleeva A.N."/>
            <person name="Kolganova T.V."/>
            <person name="Ravin N.V."/>
            <person name="Skryabin K.G."/>
        </authorList>
    </citation>
    <scope>NUCLEOTIDE SEQUENCE [LARGE SCALE GENOMIC DNA]</scope>
    <source>
        <strain evidence="11 12">DG-6</strain>
    </source>
</reference>
<dbReference type="SUPFAM" id="SSF54862">
    <property type="entry name" value="4Fe-4S ferredoxins"/>
    <property type="match status" value="1"/>
</dbReference>
<name>E1IDX1_9CHLR</name>
<dbReference type="GO" id="GO:0051536">
    <property type="term" value="F:iron-sulfur cluster binding"/>
    <property type="evidence" value="ECO:0007669"/>
    <property type="project" value="UniProtKB-KW"/>
</dbReference>
<evidence type="ECO:0000313" key="11">
    <source>
        <dbReference type="EMBL" id="EFO80582.1"/>
    </source>
</evidence>
<dbReference type="eggNOG" id="COG2440">
    <property type="taxonomic scope" value="Bacteria"/>
</dbReference>
<organism evidence="11 12">
    <name type="scientific">Oscillochloris trichoides DG-6</name>
    <dbReference type="NCBI Taxonomy" id="765420"/>
    <lineage>
        <taxon>Bacteria</taxon>
        <taxon>Bacillati</taxon>
        <taxon>Chloroflexota</taxon>
        <taxon>Chloroflexia</taxon>
        <taxon>Chloroflexales</taxon>
        <taxon>Chloroflexineae</taxon>
        <taxon>Oscillochloridaceae</taxon>
        <taxon>Oscillochloris</taxon>
    </lineage>
</organism>
<feature type="domain" description="4Fe-4S ferredoxin-type" evidence="10">
    <location>
        <begin position="43"/>
        <end position="75"/>
    </location>
</feature>
<proteinExistence type="predicted"/>
<dbReference type="Gene3D" id="3.30.70.20">
    <property type="match status" value="1"/>
</dbReference>
<dbReference type="Pfam" id="PF05187">
    <property type="entry name" value="Fer4_ETF_QO"/>
    <property type="match status" value="1"/>
</dbReference>
<dbReference type="OrthoDB" id="9800260at2"/>
<evidence type="ECO:0000256" key="4">
    <source>
        <dbReference type="ARBA" id="ARBA00022448"/>
    </source>
</evidence>
<evidence type="ECO:0000256" key="5">
    <source>
        <dbReference type="ARBA" id="ARBA00022723"/>
    </source>
</evidence>
<dbReference type="InterPro" id="IPR012206">
    <property type="entry name" value="Fd_FixX"/>
</dbReference>
<evidence type="ECO:0000256" key="1">
    <source>
        <dbReference type="ARBA" id="ARBA00003208"/>
    </source>
</evidence>
<evidence type="ECO:0000256" key="6">
    <source>
        <dbReference type="ARBA" id="ARBA00022982"/>
    </source>
</evidence>
<sequence length="116" mass="12911">MKLKKKKGQSHEPLSPELRATLPKVNINDLVVSIKYYVDEDFAHIQIRDHSVCTRCATKPCLDFCPVQVFTADAQGKIMVGYQACVECGSCRIGCPLKNVDWQLPRGGHGVAYKFG</sequence>
<accession>E1IDX1</accession>
<keyword evidence="7" id="KW-0408">Iron</keyword>
<evidence type="ECO:0000256" key="3">
    <source>
        <dbReference type="ARBA" id="ARBA00020378"/>
    </source>
</evidence>
<dbReference type="STRING" id="765420.OSCT_1522"/>
<comment type="caution">
    <text evidence="11">The sequence shown here is derived from an EMBL/GenBank/DDBJ whole genome shotgun (WGS) entry which is preliminary data.</text>
</comment>
<dbReference type="InterPro" id="IPR007859">
    <property type="entry name" value="ETF-QO/FixX_C"/>
</dbReference>
<protein>
    <recommendedName>
        <fullName evidence="3">Ferredoxin-like protein</fullName>
    </recommendedName>
</protein>
<evidence type="ECO:0000256" key="2">
    <source>
        <dbReference type="ARBA" id="ARBA00009192"/>
    </source>
</evidence>
<keyword evidence="5" id="KW-0479">Metal-binding</keyword>
<dbReference type="PROSITE" id="PS00198">
    <property type="entry name" value="4FE4S_FER_1"/>
    <property type="match status" value="1"/>
</dbReference>
<dbReference type="GO" id="GO:0005506">
    <property type="term" value="F:iron ion binding"/>
    <property type="evidence" value="ECO:0007669"/>
    <property type="project" value="InterPro"/>
</dbReference>
<dbReference type="PIRSF" id="PIRSF036548">
    <property type="entry name" value="Fdx_FixX"/>
    <property type="match status" value="1"/>
</dbReference>
<keyword evidence="12" id="KW-1185">Reference proteome</keyword>
<feature type="domain" description="4Fe-4S ferredoxin-type" evidence="10">
    <location>
        <begin position="76"/>
        <end position="105"/>
    </location>
</feature>